<feature type="compositionally biased region" description="Basic and acidic residues" evidence="8">
    <location>
        <begin position="233"/>
        <end position="244"/>
    </location>
</feature>
<evidence type="ECO:0000313" key="10">
    <source>
        <dbReference type="EMBL" id="GHH14407.1"/>
    </source>
</evidence>
<sequence>MAEFSLPANSKIKKTGTVHKAASDATRIKNFKIYRYDPDAGQNPHYDTFEVDLDSCGPMVLDALIKMKSEQDSSLTFRRSCREGICGSCAMNIDGTNTLACTKAIEDVKGEIRITPLPHMEVIKDLVPDFTHFYAQYGSIKPWLQTVTPPPSGKERLQSPAEREKDGVPELLVEFGQVPGPSDPVASLSLARRQPRRDDRRAFGRARGSVPPVSLPHDHELRERLPQGSQPRQGDRRDQEDGNRTRRLIFLPLPPAEGRGSANGVGRVRVTRAISRSTLIRRFAPASPTGRRI</sequence>
<dbReference type="Gene3D" id="3.10.20.30">
    <property type="match status" value="1"/>
</dbReference>
<name>A0ABQ3LFG0_9SPHN</name>
<keyword evidence="11" id="KW-1185">Reference proteome</keyword>
<dbReference type="Pfam" id="PF13085">
    <property type="entry name" value="Fer2_3"/>
    <property type="match status" value="1"/>
</dbReference>
<dbReference type="NCBIfam" id="TIGR00384">
    <property type="entry name" value="dhsB"/>
    <property type="match status" value="1"/>
</dbReference>
<dbReference type="InterPro" id="IPR006058">
    <property type="entry name" value="2Fe2S_fd_BS"/>
</dbReference>
<feature type="domain" description="2Fe-2S ferredoxin-type" evidence="9">
    <location>
        <begin position="31"/>
        <end position="120"/>
    </location>
</feature>
<feature type="region of interest" description="Disordered" evidence="8">
    <location>
        <begin position="145"/>
        <end position="263"/>
    </location>
</feature>
<dbReference type="PROSITE" id="PS51085">
    <property type="entry name" value="2FE2S_FER_2"/>
    <property type="match status" value="1"/>
</dbReference>
<evidence type="ECO:0000256" key="8">
    <source>
        <dbReference type="SAM" id="MobiDB-lite"/>
    </source>
</evidence>
<comment type="cofactor">
    <cofactor evidence="7">
        <name>[2Fe-2S] cluster</name>
        <dbReference type="ChEBI" id="CHEBI:190135"/>
    </cofactor>
</comment>
<evidence type="ECO:0000256" key="6">
    <source>
        <dbReference type="ARBA" id="ARBA00022131"/>
    </source>
</evidence>
<comment type="caution">
    <text evidence="10">The sequence shown here is derived from an EMBL/GenBank/DDBJ whole genome shotgun (WGS) entry which is preliminary data.</text>
</comment>
<dbReference type="InterPro" id="IPR050573">
    <property type="entry name" value="SDH/FRD_Iron-Sulfur"/>
</dbReference>
<evidence type="ECO:0000256" key="4">
    <source>
        <dbReference type="ARBA" id="ARBA00011294"/>
    </source>
</evidence>
<evidence type="ECO:0000256" key="7">
    <source>
        <dbReference type="ARBA" id="ARBA00034078"/>
    </source>
</evidence>
<evidence type="ECO:0000259" key="9">
    <source>
        <dbReference type="PROSITE" id="PS51085"/>
    </source>
</evidence>
<dbReference type="Proteomes" id="UP000652430">
    <property type="component" value="Unassembled WGS sequence"/>
</dbReference>
<evidence type="ECO:0000256" key="1">
    <source>
        <dbReference type="ARBA" id="ARBA00001927"/>
    </source>
</evidence>
<dbReference type="InterPro" id="IPR012675">
    <property type="entry name" value="Beta-grasp_dom_sf"/>
</dbReference>
<feature type="compositionally biased region" description="Basic and acidic residues" evidence="8">
    <location>
        <begin position="153"/>
        <end position="168"/>
    </location>
</feature>
<protein>
    <recommendedName>
        <fullName evidence="6">Succinate dehydrogenase iron-sulfur subunit</fullName>
        <ecNumber evidence="5">1.3.5.1</ecNumber>
    </recommendedName>
</protein>
<dbReference type="CDD" id="cd00207">
    <property type="entry name" value="fer2"/>
    <property type="match status" value="1"/>
</dbReference>
<dbReference type="InterPro" id="IPR001041">
    <property type="entry name" value="2Fe-2S_ferredoxin-type"/>
</dbReference>
<comment type="subunit">
    <text evidence="4">Part of an enzyme complex containing four subunits: a flavoprotein, an iron-sulfur, cytochrome b-556, and a hydrophobic anchor protein.</text>
</comment>
<dbReference type="InterPro" id="IPR036010">
    <property type="entry name" value="2Fe-2S_ferredoxin-like_sf"/>
</dbReference>
<gene>
    <name evidence="10" type="ORF">GCM10008023_16070</name>
</gene>
<comment type="cofactor">
    <cofactor evidence="1">
        <name>[3Fe-4S] cluster</name>
        <dbReference type="ChEBI" id="CHEBI:21137"/>
    </cofactor>
</comment>
<organism evidence="10 11">
    <name type="scientific">Sphingomonas glacialis</name>
    <dbReference type="NCBI Taxonomy" id="658225"/>
    <lineage>
        <taxon>Bacteria</taxon>
        <taxon>Pseudomonadati</taxon>
        <taxon>Pseudomonadota</taxon>
        <taxon>Alphaproteobacteria</taxon>
        <taxon>Sphingomonadales</taxon>
        <taxon>Sphingomonadaceae</taxon>
        <taxon>Sphingomonas</taxon>
    </lineage>
</organism>
<proteinExistence type="inferred from homology"/>
<evidence type="ECO:0000256" key="5">
    <source>
        <dbReference type="ARBA" id="ARBA00012792"/>
    </source>
</evidence>
<reference evidence="11" key="1">
    <citation type="journal article" date="2019" name="Int. J. Syst. Evol. Microbiol.">
        <title>The Global Catalogue of Microorganisms (GCM) 10K type strain sequencing project: providing services to taxonomists for standard genome sequencing and annotation.</title>
        <authorList>
            <consortium name="The Broad Institute Genomics Platform"/>
            <consortium name="The Broad Institute Genome Sequencing Center for Infectious Disease"/>
            <person name="Wu L."/>
            <person name="Ma J."/>
        </authorList>
    </citation>
    <scope>NUCLEOTIDE SEQUENCE [LARGE SCALE GENOMIC DNA]</scope>
    <source>
        <strain evidence="11">CGMCC 1.8957</strain>
    </source>
</reference>
<dbReference type="PANTHER" id="PTHR11921">
    <property type="entry name" value="SUCCINATE DEHYDROGENASE IRON-SULFUR PROTEIN"/>
    <property type="match status" value="1"/>
</dbReference>
<evidence type="ECO:0000256" key="3">
    <source>
        <dbReference type="ARBA" id="ARBA00009433"/>
    </source>
</evidence>
<evidence type="ECO:0000313" key="11">
    <source>
        <dbReference type="Proteomes" id="UP000652430"/>
    </source>
</evidence>
<dbReference type="EC" id="1.3.5.1" evidence="5"/>
<accession>A0ABQ3LFG0</accession>
<dbReference type="PROSITE" id="PS00197">
    <property type="entry name" value="2FE2S_FER_1"/>
    <property type="match status" value="1"/>
</dbReference>
<dbReference type="InterPro" id="IPR025192">
    <property type="entry name" value="Succ_DH/fum_Rdtase_N"/>
</dbReference>
<dbReference type="EMBL" id="BNAQ01000002">
    <property type="protein sequence ID" value="GHH14407.1"/>
    <property type="molecule type" value="Genomic_DNA"/>
</dbReference>
<feature type="compositionally biased region" description="Basic and acidic residues" evidence="8">
    <location>
        <begin position="216"/>
        <end position="225"/>
    </location>
</feature>
<comment type="similarity">
    <text evidence="3">Belongs to the succinate dehydrogenase/fumarate reductase iron-sulfur protein family.</text>
</comment>
<dbReference type="PANTHER" id="PTHR11921:SF29">
    <property type="entry name" value="SUCCINATE DEHYDROGENASE [UBIQUINONE] IRON-SULFUR SUBUNIT, MITOCHONDRIAL"/>
    <property type="match status" value="1"/>
</dbReference>
<dbReference type="InterPro" id="IPR004489">
    <property type="entry name" value="Succ_DH/fum_Rdtase_Fe-S"/>
</dbReference>
<dbReference type="SUPFAM" id="SSF54292">
    <property type="entry name" value="2Fe-2S ferredoxin-like"/>
    <property type="match status" value="1"/>
</dbReference>
<comment type="pathway">
    <text evidence="2">Carbohydrate metabolism; tricarboxylic acid cycle; fumarate from succinate (bacterial route): step 1/1.</text>
</comment>
<evidence type="ECO:0000256" key="2">
    <source>
        <dbReference type="ARBA" id="ARBA00004894"/>
    </source>
</evidence>